<feature type="compositionally biased region" description="Polar residues" evidence="1">
    <location>
        <begin position="69"/>
        <end position="80"/>
    </location>
</feature>
<evidence type="ECO:0000256" key="1">
    <source>
        <dbReference type="SAM" id="MobiDB-lite"/>
    </source>
</evidence>
<feature type="compositionally biased region" description="Basic and acidic residues" evidence="1">
    <location>
        <begin position="1"/>
        <end position="13"/>
    </location>
</feature>
<dbReference type="AlphaFoldDB" id="A0AAD7WEV7"/>
<reference evidence="2" key="1">
    <citation type="journal article" date="2023" name="Science">
        <title>Genome structures resolve the early diversification of teleost fishes.</title>
        <authorList>
            <person name="Parey E."/>
            <person name="Louis A."/>
            <person name="Montfort J."/>
            <person name="Bouchez O."/>
            <person name="Roques C."/>
            <person name="Iampietro C."/>
            <person name="Lluch J."/>
            <person name="Castinel A."/>
            <person name="Donnadieu C."/>
            <person name="Desvignes T."/>
            <person name="Floi Bucao C."/>
            <person name="Jouanno E."/>
            <person name="Wen M."/>
            <person name="Mejri S."/>
            <person name="Dirks R."/>
            <person name="Jansen H."/>
            <person name="Henkel C."/>
            <person name="Chen W.J."/>
            <person name="Zahm M."/>
            <person name="Cabau C."/>
            <person name="Klopp C."/>
            <person name="Thompson A.W."/>
            <person name="Robinson-Rechavi M."/>
            <person name="Braasch I."/>
            <person name="Lecointre G."/>
            <person name="Bobe J."/>
            <person name="Postlethwait J.H."/>
            <person name="Berthelot C."/>
            <person name="Roest Crollius H."/>
            <person name="Guiguen Y."/>
        </authorList>
    </citation>
    <scope>NUCLEOTIDE SEQUENCE</scope>
    <source>
        <strain evidence="2">NC1722</strain>
    </source>
</reference>
<evidence type="ECO:0000313" key="2">
    <source>
        <dbReference type="EMBL" id="KAJ8394228.1"/>
    </source>
</evidence>
<dbReference type="Proteomes" id="UP001221898">
    <property type="component" value="Unassembled WGS sequence"/>
</dbReference>
<accession>A0AAD7WEV7</accession>
<dbReference type="EMBL" id="JAINUG010000128">
    <property type="protein sequence ID" value="KAJ8394228.1"/>
    <property type="molecule type" value="Genomic_DNA"/>
</dbReference>
<name>A0AAD7WEV7_9TELE</name>
<gene>
    <name evidence="2" type="ORF">AAFF_G00048110</name>
</gene>
<comment type="caution">
    <text evidence="2">The sequence shown here is derived from an EMBL/GenBank/DDBJ whole genome shotgun (WGS) entry which is preliminary data.</text>
</comment>
<feature type="region of interest" description="Disordered" evidence="1">
    <location>
        <begin position="1"/>
        <end position="80"/>
    </location>
</feature>
<sequence length="150" mass="16090">MPNKSKKDKESPKSGKSGKTGGKDAQENSEHEGSNKKKNGPSAPPPTTPLLKGKQAGSQTHVKKDKRASSSPRFSISNNTELQKLSAFKEGLSQCGEQFVVVYSVMSAARRGPVFELETPTVAGQSSVGLRALDSGSLGHGFERQLRHWL</sequence>
<keyword evidence="3" id="KW-1185">Reference proteome</keyword>
<protein>
    <submittedName>
        <fullName evidence="2">Uncharacterized protein</fullName>
    </submittedName>
</protein>
<evidence type="ECO:0000313" key="3">
    <source>
        <dbReference type="Proteomes" id="UP001221898"/>
    </source>
</evidence>
<organism evidence="2 3">
    <name type="scientific">Aldrovandia affinis</name>
    <dbReference type="NCBI Taxonomy" id="143900"/>
    <lineage>
        <taxon>Eukaryota</taxon>
        <taxon>Metazoa</taxon>
        <taxon>Chordata</taxon>
        <taxon>Craniata</taxon>
        <taxon>Vertebrata</taxon>
        <taxon>Euteleostomi</taxon>
        <taxon>Actinopterygii</taxon>
        <taxon>Neopterygii</taxon>
        <taxon>Teleostei</taxon>
        <taxon>Notacanthiformes</taxon>
        <taxon>Halosauridae</taxon>
        <taxon>Aldrovandia</taxon>
    </lineage>
</organism>
<feature type="compositionally biased region" description="Basic and acidic residues" evidence="1">
    <location>
        <begin position="21"/>
        <end position="35"/>
    </location>
</feature>
<proteinExistence type="predicted"/>